<dbReference type="GO" id="GO:0015293">
    <property type="term" value="F:symporter activity"/>
    <property type="evidence" value="ECO:0007669"/>
    <property type="project" value="InterPro"/>
</dbReference>
<evidence type="ECO:0000313" key="3">
    <source>
        <dbReference type="EMBL" id="RNA18144.1"/>
    </source>
</evidence>
<keyword evidence="2" id="KW-1133">Transmembrane helix</keyword>
<feature type="transmembrane region" description="Helical" evidence="2">
    <location>
        <begin position="44"/>
        <end position="63"/>
    </location>
</feature>
<keyword evidence="2" id="KW-0472">Membrane</keyword>
<evidence type="ECO:0000256" key="1">
    <source>
        <dbReference type="ARBA" id="ARBA00008335"/>
    </source>
</evidence>
<organism evidence="3 4">
    <name type="scientific">Brachionus plicatilis</name>
    <name type="common">Marine rotifer</name>
    <name type="synonym">Brachionus muelleri</name>
    <dbReference type="NCBI Taxonomy" id="10195"/>
    <lineage>
        <taxon>Eukaryota</taxon>
        <taxon>Metazoa</taxon>
        <taxon>Spiralia</taxon>
        <taxon>Gnathifera</taxon>
        <taxon>Rotifera</taxon>
        <taxon>Eurotatoria</taxon>
        <taxon>Monogononta</taxon>
        <taxon>Pseudotrocha</taxon>
        <taxon>Ploima</taxon>
        <taxon>Brachionidae</taxon>
        <taxon>Brachionus</taxon>
    </lineage>
</organism>
<sequence>MDQLSLVKKFSYGVGHVLNDLTASMWFSYLLIYLHRVVNFSNSLSGYVMLLGQVADAVSTVFVGFESDRTKSGLCNYGTRKSWHLFGVICVLISFPFMFNLCIGCENSVEWARFIYYAPFVFIFQFGWAATQISHLALIPQLSHCENERVSLNAIRYAFTVIANLFTYGVTYLFFKLNDSSDDTELNRKDAPKFMYMSIIVCTVGLLFQIIFHVGTDEQNSLTEEEIREKSSLFSHRAKLNWSGYLKSYRFYLVALLYMSTRLIVNMTQVYFPMYLTDSLELDKSSIALIPFISFLSGFIATFPLRRFKQNFGDYISYLIGSFIILITCVLFWKNCLIADRKTTSIFASIFLGFGNTIILCTSLTLTTDLIGSNTGSGAFVFGAMSFTDKLSNGLAVAILQQSSPCEHPSSTCDCGNYYHLIMSVLPAICTLLSLVSLSLLYLNRKNHNEANALLVNEEEENFTDQTNYGTIANA</sequence>
<feature type="transmembrane region" description="Helical" evidence="2">
    <location>
        <begin position="345"/>
        <end position="366"/>
    </location>
</feature>
<dbReference type="PANTHER" id="PTHR11328:SF28">
    <property type="entry name" value="MAJOR FACILITATOR SUPERFAMILY DOMAIN-CONTAINING PROTEIN 12"/>
    <property type="match status" value="1"/>
</dbReference>
<feature type="transmembrane region" description="Helical" evidence="2">
    <location>
        <begin position="249"/>
        <end position="265"/>
    </location>
</feature>
<dbReference type="GO" id="GO:0005886">
    <property type="term" value="C:plasma membrane"/>
    <property type="evidence" value="ECO:0007669"/>
    <property type="project" value="TreeGrafter"/>
</dbReference>
<dbReference type="OrthoDB" id="1730117at2759"/>
<dbReference type="InterPro" id="IPR036259">
    <property type="entry name" value="MFS_trans_sf"/>
</dbReference>
<feature type="transmembrane region" description="Helical" evidence="2">
    <location>
        <begin position="418"/>
        <end position="443"/>
    </location>
</feature>
<evidence type="ECO:0000256" key="2">
    <source>
        <dbReference type="SAM" id="Phobius"/>
    </source>
</evidence>
<dbReference type="InterPro" id="IPR039672">
    <property type="entry name" value="MFS_2"/>
</dbReference>
<proteinExistence type="inferred from homology"/>
<dbReference type="FunFam" id="1.20.1250.20:FF:000431">
    <property type="entry name" value="Predicted protein"/>
    <property type="match status" value="1"/>
</dbReference>
<feature type="transmembrane region" description="Helical" evidence="2">
    <location>
        <begin position="154"/>
        <end position="174"/>
    </location>
</feature>
<feature type="transmembrane region" description="Helical" evidence="2">
    <location>
        <begin position="194"/>
        <end position="212"/>
    </location>
</feature>
<feature type="transmembrane region" description="Helical" evidence="2">
    <location>
        <begin position="315"/>
        <end position="333"/>
    </location>
</feature>
<dbReference type="Gene3D" id="1.20.1250.20">
    <property type="entry name" value="MFS general substrate transporter like domains"/>
    <property type="match status" value="2"/>
</dbReference>
<dbReference type="Pfam" id="PF13347">
    <property type="entry name" value="MFS_2"/>
    <property type="match status" value="1"/>
</dbReference>
<dbReference type="GO" id="GO:0008643">
    <property type="term" value="P:carbohydrate transport"/>
    <property type="evidence" value="ECO:0007669"/>
    <property type="project" value="InterPro"/>
</dbReference>
<name>A0A3M7R447_BRAPC</name>
<reference evidence="3 4" key="1">
    <citation type="journal article" date="2018" name="Sci. Rep.">
        <title>Genomic signatures of local adaptation to the degree of environmental predictability in rotifers.</title>
        <authorList>
            <person name="Franch-Gras L."/>
            <person name="Hahn C."/>
            <person name="Garcia-Roger E.M."/>
            <person name="Carmona M.J."/>
            <person name="Serra M."/>
            <person name="Gomez A."/>
        </authorList>
    </citation>
    <scope>NUCLEOTIDE SEQUENCE [LARGE SCALE GENOMIC DNA]</scope>
    <source>
        <strain evidence="3">HYR1</strain>
    </source>
</reference>
<dbReference type="STRING" id="10195.A0A3M7R447"/>
<comment type="similarity">
    <text evidence="1">Belongs to the major facilitator superfamily.</text>
</comment>
<dbReference type="CDD" id="cd17491">
    <property type="entry name" value="MFS_MFSD12"/>
    <property type="match status" value="1"/>
</dbReference>
<keyword evidence="4" id="KW-1185">Reference proteome</keyword>
<feature type="transmembrane region" description="Helical" evidence="2">
    <location>
        <begin position="83"/>
        <end position="102"/>
    </location>
</feature>
<dbReference type="Proteomes" id="UP000276133">
    <property type="component" value="Unassembled WGS sequence"/>
</dbReference>
<dbReference type="SUPFAM" id="SSF103473">
    <property type="entry name" value="MFS general substrate transporter"/>
    <property type="match status" value="1"/>
</dbReference>
<comment type="caution">
    <text evidence="3">The sequence shown here is derived from an EMBL/GenBank/DDBJ whole genome shotgun (WGS) entry which is preliminary data.</text>
</comment>
<protein>
    <submittedName>
        <fullName evidence="3">Major facilitator superfamily domain-containing 12-like</fullName>
    </submittedName>
</protein>
<feature type="transmembrane region" description="Helical" evidence="2">
    <location>
        <begin position="12"/>
        <end position="32"/>
    </location>
</feature>
<accession>A0A3M7R447</accession>
<dbReference type="EMBL" id="REGN01004302">
    <property type="protein sequence ID" value="RNA18144.1"/>
    <property type="molecule type" value="Genomic_DNA"/>
</dbReference>
<feature type="transmembrane region" description="Helical" evidence="2">
    <location>
        <begin position="286"/>
        <end position="303"/>
    </location>
</feature>
<dbReference type="AlphaFoldDB" id="A0A3M7R447"/>
<dbReference type="PANTHER" id="PTHR11328">
    <property type="entry name" value="MAJOR FACILITATOR SUPERFAMILY DOMAIN-CONTAINING PROTEIN"/>
    <property type="match status" value="1"/>
</dbReference>
<keyword evidence="2" id="KW-0812">Transmembrane</keyword>
<feature type="transmembrane region" description="Helical" evidence="2">
    <location>
        <begin position="114"/>
        <end position="134"/>
    </location>
</feature>
<evidence type="ECO:0000313" key="4">
    <source>
        <dbReference type="Proteomes" id="UP000276133"/>
    </source>
</evidence>
<gene>
    <name evidence="3" type="ORF">BpHYR1_028302</name>
</gene>